<dbReference type="InterPro" id="IPR016181">
    <property type="entry name" value="Acyl_CoA_acyltransferase"/>
</dbReference>
<keyword evidence="2 5" id="KW-0808">Transferase</keyword>
<protein>
    <recommendedName>
        <fullName evidence="5">Arginyl-tRNA--protein transferase 1</fullName>
        <shortName evidence="5">Arginyltransferase 1</shortName>
        <shortName evidence="5">R-transferase 1</shortName>
        <ecNumber evidence="5">2.3.2.8</ecNumber>
    </recommendedName>
    <alternativeName>
        <fullName evidence="5">Arginine-tRNA--protein transferase 1</fullName>
    </alternativeName>
</protein>
<comment type="function">
    <text evidence="5">Involved in the post-translational conjugation of arginine to the N-terminal aspartate or glutamate of a protein. This arginylation is required for degradation of the protein via the ubiquitin pathway.</text>
</comment>
<dbReference type="EC" id="2.3.2.8" evidence="5"/>
<evidence type="ECO:0000259" key="6">
    <source>
        <dbReference type="Pfam" id="PF04376"/>
    </source>
</evidence>
<dbReference type="InterPro" id="IPR017137">
    <property type="entry name" value="Arg-tRNA-P_Trfase_1_euk"/>
</dbReference>
<dbReference type="GO" id="GO:0005737">
    <property type="term" value="C:cytoplasm"/>
    <property type="evidence" value="ECO:0007669"/>
    <property type="project" value="TreeGrafter"/>
</dbReference>
<dbReference type="GO" id="GO:0004057">
    <property type="term" value="F:arginyl-tRNA--protein transferase activity"/>
    <property type="evidence" value="ECO:0007669"/>
    <property type="project" value="UniProtKB-EC"/>
</dbReference>
<dbReference type="EMBL" id="JARGDH010000004">
    <property type="protein sequence ID" value="KAL0269344.1"/>
    <property type="molecule type" value="Genomic_DNA"/>
</dbReference>
<evidence type="ECO:0000256" key="5">
    <source>
        <dbReference type="PIRNR" id="PIRNR037207"/>
    </source>
</evidence>
<dbReference type="PIRSF" id="PIRSF037207">
    <property type="entry name" value="ATE1_euk"/>
    <property type="match status" value="1"/>
</dbReference>
<dbReference type="AlphaFoldDB" id="A0AAW2HHN5"/>
<feature type="domain" description="N-end rule aminoacyl transferase C-terminal" evidence="7">
    <location>
        <begin position="263"/>
        <end position="394"/>
    </location>
</feature>
<dbReference type="InterPro" id="IPR030700">
    <property type="entry name" value="N-end_Aminoacyl_Trfase"/>
</dbReference>
<gene>
    <name evidence="8" type="ORF">PYX00_007111</name>
</gene>
<dbReference type="InterPro" id="IPR007472">
    <property type="entry name" value="N-end_Aminoacyl_Trfase_C"/>
</dbReference>
<dbReference type="SUPFAM" id="SSF55729">
    <property type="entry name" value="Acyl-CoA N-acyltransferases (Nat)"/>
    <property type="match status" value="1"/>
</dbReference>
<comment type="similarity">
    <text evidence="1 5">Belongs to the R-transferase family.</text>
</comment>
<evidence type="ECO:0000256" key="2">
    <source>
        <dbReference type="ARBA" id="ARBA00022679"/>
    </source>
</evidence>
<name>A0AAW2HHN5_9NEOP</name>
<accession>A0AAW2HHN5</accession>
<dbReference type="InterPro" id="IPR007471">
    <property type="entry name" value="N-end_Aminoacyl_Trfase_N"/>
</dbReference>
<evidence type="ECO:0000259" key="7">
    <source>
        <dbReference type="Pfam" id="PF04377"/>
    </source>
</evidence>
<organism evidence="8">
    <name type="scientific">Menopon gallinae</name>
    <name type="common">poultry shaft louse</name>
    <dbReference type="NCBI Taxonomy" id="328185"/>
    <lineage>
        <taxon>Eukaryota</taxon>
        <taxon>Metazoa</taxon>
        <taxon>Ecdysozoa</taxon>
        <taxon>Arthropoda</taxon>
        <taxon>Hexapoda</taxon>
        <taxon>Insecta</taxon>
        <taxon>Pterygota</taxon>
        <taxon>Neoptera</taxon>
        <taxon>Paraneoptera</taxon>
        <taxon>Psocodea</taxon>
        <taxon>Troctomorpha</taxon>
        <taxon>Phthiraptera</taxon>
        <taxon>Amblycera</taxon>
        <taxon>Menoponidae</taxon>
        <taxon>Menopon</taxon>
    </lineage>
</organism>
<comment type="caution">
    <text evidence="8">The sequence shown here is derived from an EMBL/GenBank/DDBJ whole genome shotgun (WGS) entry which is preliminary data.</text>
</comment>
<dbReference type="Pfam" id="PF04377">
    <property type="entry name" value="ATE_C"/>
    <property type="match status" value="1"/>
</dbReference>
<keyword evidence="3 5" id="KW-0833">Ubl conjugation pathway</keyword>
<evidence type="ECO:0000256" key="4">
    <source>
        <dbReference type="ARBA" id="ARBA00023315"/>
    </source>
</evidence>
<keyword evidence="4 5" id="KW-0012">Acyltransferase</keyword>
<evidence type="ECO:0000313" key="8">
    <source>
        <dbReference type="EMBL" id="KAL0269341.1"/>
    </source>
</evidence>
<proteinExistence type="inferred from homology"/>
<dbReference type="Pfam" id="PF04376">
    <property type="entry name" value="ATE_N"/>
    <property type="match status" value="1"/>
</dbReference>
<dbReference type="PANTHER" id="PTHR21367:SF1">
    <property type="entry name" value="ARGINYL-TRNA--PROTEIN TRANSFERASE 1"/>
    <property type="match status" value="1"/>
</dbReference>
<sequence>MSRERYSIVEYLPGESGHSCGYCRSKSSSYSNWIWAKIMTVDDYQALIDRSWRRCGVYCYKPIMTTTCCPMYTIKCAVKDFRVSKSQKKILKRFHNFLAYGVENKNIKRSLLNKTEFVQSVDLPEHISKEDSKTNSFEAAQLKFDTVDSNKISQLKSDDLKKVEIANKVSKMEVPASVQSKGGKSHQMKAKYLRIERKKQKLRNQGLSEKEIEERMLAKKKKCIIKTLEDYLNETQPKNPAHKLEIRLVLVNSPEFDRTYKETASLFEKYQTGVHKEHPEKCNVSVFDDFLVSSPLEPEQFYGSYHQQYWLDGKLIAVGVVDILPKCVSSVYFLYDPEYLWLSLGTYGALREIEFVRKLTSQHPSIEYYYMGYYIHSCVKMKYKAAFRPSYLLCPEVYTWHPIQSCLPKLDKSKYSRLNEDPSAKDENASIAVGEVSVVYNNYVMPFSGYCKLAKCRQEEIRNVEKYASLVGSVCAGRMYLDRP</sequence>
<reference evidence="8" key="1">
    <citation type="journal article" date="2024" name="Gigascience">
        <title>Chromosome-level genome of the poultry shaft louse Menopon gallinae provides insight into the host-switching and adaptive evolution of parasitic lice.</title>
        <authorList>
            <person name="Xu Y."/>
            <person name="Ma L."/>
            <person name="Liu S."/>
            <person name="Liang Y."/>
            <person name="Liu Q."/>
            <person name="He Z."/>
            <person name="Tian L."/>
            <person name="Duan Y."/>
            <person name="Cai W."/>
            <person name="Li H."/>
            <person name="Song F."/>
        </authorList>
    </citation>
    <scope>NUCLEOTIDE SEQUENCE</scope>
    <source>
        <strain evidence="8">Cailab_2023a</strain>
    </source>
</reference>
<dbReference type="EMBL" id="JARGDH010000004">
    <property type="protein sequence ID" value="KAL0269341.1"/>
    <property type="molecule type" value="Genomic_DNA"/>
</dbReference>
<feature type="domain" description="N-end aminoacyl transferase N-terminal" evidence="6">
    <location>
        <begin position="18"/>
        <end position="89"/>
    </location>
</feature>
<evidence type="ECO:0000256" key="1">
    <source>
        <dbReference type="ARBA" id="ARBA00009991"/>
    </source>
</evidence>
<comment type="catalytic activity">
    <reaction evidence="5">
        <text>an N-terminal L-alpha-aminoacyl-[protein] + L-arginyl-tRNA(Arg) = an N-terminal L-arginyl-L-aminoacyl-[protein] + tRNA(Arg) + H(+)</text>
        <dbReference type="Rhea" id="RHEA:10208"/>
        <dbReference type="Rhea" id="RHEA-COMP:9658"/>
        <dbReference type="Rhea" id="RHEA-COMP:9673"/>
        <dbReference type="Rhea" id="RHEA-COMP:10636"/>
        <dbReference type="Rhea" id="RHEA-COMP:10638"/>
        <dbReference type="ChEBI" id="CHEBI:15378"/>
        <dbReference type="ChEBI" id="CHEBI:78442"/>
        <dbReference type="ChEBI" id="CHEBI:78513"/>
        <dbReference type="ChEBI" id="CHEBI:78597"/>
        <dbReference type="ChEBI" id="CHEBI:83562"/>
        <dbReference type="EC" id="2.3.2.8"/>
    </reaction>
</comment>
<evidence type="ECO:0000256" key="3">
    <source>
        <dbReference type="ARBA" id="ARBA00022786"/>
    </source>
</evidence>
<dbReference type="PANTHER" id="PTHR21367">
    <property type="entry name" value="ARGININE-TRNA-PROTEIN TRANSFERASE 1"/>
    <property type="match status" value="1"/>
</dbReference>